<feature type="domain" description="EF-hand" evidence="5">
    <location>
        <begin position="426"/>
        <end position="461"/>
    </location>
</feature>
<feature type="domain" description="EF-hand" evidence="5">
    <location>
        <begin position="190"/>
        <end position="225"/>
    </location>
</feature>
<keyword evidence="3" id="KW-0106">Calcium</keyword>
<evidence type="ECO:0000259" key="5">
    <source>
        <dbReference type="PROSITE" id="PS50222"/>
    </source>
</evidence>
<dbReference type="Proteomes" id="UP001164746">
    <property type="component" value="Chromosome 6"/>
</dbReference>
<feature type="region of interest" description="Disordered" evidence="4">
    <location>
        <begin position="1"/>
        <end position="49"/>
    </location>
</feature>
<dbReference type="PROSITE" id="PS50222">
    <property type="entry name" value="EF_HAND_2"/>
    <property type="match status" value="12"/>
</dbReference>
<feature type="domain" description="EF-hand" evidence="5">
    <location>
        <begin position="662"/>
        <end position="697"/>
    </location>
</feature>
<accession>A0ABY7EE51</accession>
<proteinExistence type="predicted"/>
<gene>
    <name evidence="6" type="ORF">MAR_018258</name>
</gene>
<dbReference type="PANTHER" id="PTHR20875:SF2">
    <property type="entry name" value="EF-HAND CALCIUM-BINDING DOMAIN-CONTAINING PROTEIN 6"/>
    <property type="match status" value="1"/>
</dbReference>
<dbReference type="SUPFAM" id="SSF47473">
    <property type="entry name" value="EF-hand"/>
    <property type="match status" value="7"/>
</dbReference>
<dbReference type="InterPro" id="IPR015070">
    <property type="entry name" value="EF_hand_DJBP"/>
</dbReference>
<feature type="domain" description="EF-hand" evidence="5">
    <location>
        <begin position="773"/>
        <end position="808"/>
    </location>
</feature>
<organism evidence="6 7">
    <name type="scientific">Mya arenaria</name>
    <name type="common">Soft-shell clam</name>
    <dbReference type="NCBI Taxonomy" id="6604"/>
    <lineage>
        <taxon>Eukaryota</taxon>
        <taxon>Metazoa</taxon>
        <taxon>Spiralia</taxon>
        <taxon>Lophotrochozoa</taxon>
        <taxon>Mollusca</taxon>
        <taxon>Bivalvia</taxon>
        <taxon>Autobranchia</taxon>
        <taxon>Heteroconchia</taxon>
        <taxon>Euheterodonta</taxon>
        <taxon>Imparidentia</taxon>
        <taxon>Neoheterodontei</taxon>
        <taxon>Myida</taxon>
        <taxon>Myoidea</taxon>
        <taxon>Myidae</taxon>
        <taxon>Mya</taxon>
    </lineage>
</organism>
<sequence length="1558" mass="181984">MTSVMSGLLPDTNGVQFTARPALRTRDGGRSTARNGRSSSIGSASAMSEDSIVTPNASLSSIEIEALLREKVRGRGDDIIRAFHTYDVDQTASVTKGEFRRVLENFCTPLTSDQFDAVVAKVEKNPNGTVKYTDFLSKFGHSQTNAGNPSGRRSSIDKWTNGVPRFPCPPTPKEINVDMIEKLLKEKIEVNLKSVVKALQLFDYNRDGRIQRHEMRRVIENYCFKLSDQQYDKLWQRYDFHHSGMVNYKDFLARLGVSVNNRAKPQQDGTVAALNWQQNTPHPHLRNYKQRQEDEHMLKSMSFREIEIEFRKRMRDNYLTLKKAFMSFDTRLDGFISVDDLLSILTQFTLPMSKQLFSQLMDKCGVHATGRVDWENLLEKFQDPVMVGNGQTLPIRPNHKFFPVKEGIQTVAVDEIWKLLYKHVQSNYRSIKQAFLEFDVNRKGRVSRSELRNILEKFHIRLQDSQFKQLMEKIDPHHTNNISYQKFLELFEETDGPEGHKWLNSVHKVNEHTKPAIMAWETIEEILKEKITEYWKNVSSALLDYDYKNDGHISHRNLKKVLDNYVLPVSDEHLQSMISRCEDRTESKVNYVQFLEKLKVDVRPGDLNGLSTQIFDGSHDRERRRQDDLNYRNAKIAVLSHVRTSEMTAEEVITRLKDRIAQHSQEFRHAFTAYDRRGKGTVSKRDFRQVLISFGFAMSDEQYNILVSKLNFSEKGQMQYSDFISNFYDTRQGGGPGEEIQRSGNHRVNPIRGDEFGMTIEQVEKKLASKLRENFANLRGAFYKFDDNHTGQLTKESFRRLLDSFMCFMTDEQFEEFCKRHGIMKKTRITYSEFLDRFEVRDSVDGHKWLNSVHRFNEVQPTPEMSAEDAFDMIRRKAHQQFKDLSHAFIKIGTKANGTLKRRDLRQLLQTFVMPVNDEQFSKLWKMFDTYNQGYISYEEFLQKIGASEFTPGDLFGPSTQIIDQSRQFLDEHNETQQGKHERITQIQANRAGFMTVEEVEQALKDKIRDNYDDFNKAFRKYDTNKKGLLSIEEVQKVLIDFNLFLDDDQFFTLLDRCGLSTKKSKLNYNQFLAAFEEGRKSSYGHRRREDVQILEDPEMTNQEAEHKLRELVASQVEILERAFGAFDKDGCSRIPVSEFRRVVDLFCLKMSDAQWKHIVPKLTITGDKINYCMFLDSFTMSEQECSRAQLRYKLLHTALDWKDSERWLASLTKSIRSQTPHLMPVDEVEERLREAVSSNPYNIAQAFTESDYANMGVVSKDDFKTIVNKNLFRMTDDQYEKLWSVVNVNEFGNVDYHDFIKRFSSDPSPRKLPPPPTPLQRSNTNLQRRPESMAFRRSVTRLDMPSRGSRAQSRMATPLVNAEMAESVLKNTIFRNWKQIQQMCRQKDTENSGSINVVDLKEILVRYGVDLTSDEFLNLMTKYDLKENGRFCYQDFLRHFIINLKPAEEPRSLLMRRQIATPKIVRSAGSTSTQFFEAMMRLRESVMSNWKEMRRLFRSYDPTGSGCVDSAEFRHVLRQFSVNLDEDEFYHLLSYYDKHMDGKMSYNDFIRTYLNKT</sequence>
<evidence type="ECO:0000313" key="6">
    <source>
        <dbReference type="EMBL" id="WAR08300.1"/>
    </source>
</evidence>
<keyword evidence="2" id="KW-0677">Repeat</keyword>
<protein>
    <submittedName>
        <fullName evidence="6">EFCB6-like protein</fullName>
    </submittedName>
</protein>
<dbReference type="InterPro" id="IPR052603">
    <property type="entry name" value="EFCB6"/>
</dbReference>
<dbReference type="InterPro" id="IPR002048">
    <property type="entry name" value="EF_hand_dom"/>
</dbReference>
<evidence type="ECO:0000313" key="7">
    <source>
        <dbReference type="Proteomes" id="UP001164746"/>
    </source>
</evidence>
<reference evidence="6" key="1">
    <citation type="submission" date="2022-11" db="EMBL/GenBank/DDBJ databases">
        <title>Centuries of genome instability and evolution in soft-shell clam transmissible cancer (bioRxiv).</title>
        <authorList>
            <person name="Hart S.F.M."/>
            <person name="Yonemitsu M.A."/>
            <person name="Giersch R.M."/>
            <person name="Beal B.F."/>
            <person name="Arriagada G."/>
            <person name="Davis B.W."/>
            <person name="Ostrander E.A."/>
            <person name="Goff S.P."/>
            <person name="Metzger M.J."/>
        </authorList>
    </citation>
    <scope>NUCLEOTIDE SEQUENCE</scope>
    <source>
        <strain evidence="6">MELC-2E11</strain>
        <tissue evidence="6">Siphon/mantle</tissue>
    </source>
</reference>
<dbReference type="Pfam" id="PF13499">
    <property type="entry name" value="EF-hand_7"/>
    <property type="match status" value="3"/>
</dbReference>
<dbReference type="SMART" id="SM00054">
    <property type="entry name" value="EFh"/>
    <property type="match status" value="14"/>
</dbReference>
<feature type="domain" description="EF-hand" evidence="5">
    <location>
        <begin position="916"/>
        <end position="951"/>
    </location>
</feature>
<keyword evidence="7" id="KW-1185">Reference proteome</keyword>
<dbReference type="InterPro" id="IPR011992">
    <property type="entry name" value="EF-hand-dom_pair"/>
</dbReference>
<keyword evidence="1" id="KW-0597">Phosphoprotein</keyword>
<feature type="region of interest" description="Disordered" evidence="4">
    <location>
        <begin position="143"/>
        <end position="162"/>
    </location>
</feature>
<dbReference type="EMBL" id="CP111017">
    <property type="protein sequence ID" value="WAR08300.1"/>
    <property type="molecule type" value="Genomic_DNA"/>
</dbReference>
<dbReference type="InterPro" id="IPR018247">
    <property type="entry name" value="EF_Hand_1_Ca_BS"/>
</dbReference>
<feature type="compositionally biased region" description="Low complexity" evidence="4">
    <location>
        <begin position="38"/>
        <end position="49"/>
    </location>
</feature>
<dbReference type="Pfam" id="PF08976">
    <property type="entry name" value="EF-hand_11"/>
    <property type="match status" value="3"/>
</dbReference>
<name>A0ABY7EE51_MYAAR</name>
<evidence type="ECO:0000256" key="4">
    <source>
        <dbReference type="SAM" id="MobiDB-lite"/>
    </source>
</evidence>
<dbReference type="Gene3D" id="1.10.238.10">
    <property type="entry name" value="EF-hand"/>
    <property type="match status" value="13"/>
</dbReference>
<dbReference type="PANTHER" id="PTHR20875">
    <property type="entry name" value="EF-HAND CALCIUM-BINDING DOMAIN-CONTAINING PROTEIN 6-RELATED"/>
    <property type="match status" value="1"/>
</dbReference>
<dbReference type="CDD" id="cd00051">
    <property type="entry name" value="EFh"/>
    <property type="match status" value="2"/>
</dbReference>
<evidence type="ECO:0000256" key="2">
    <source>
        <dbReference type="ARBA" id="ARBA00022737"/>
    </source>
</evidence>
<evidence type="ECO:0000256" key="3">
    <source>
        <dbReference type="ARBA" id="ARBA00022837"/>
    </source>
</evidence>
<feature type="domain" description="EF-hand" evidence="5">
    <location>
        <begin position="1115"/>
        <end position="1150"/>
    </location>
</feature>
<feature type="domain" description="EF-hand" evidence="5">
    <location>
        <begin position="1489"/>
        <end position="1524"/>
    </location>
</feature>
<feature type="compositionally biased region" description="Polar residues" evidence="4">
    <location>
        <begin position="143"/>
        <end position="153"/>
    </location>
</feature>
<feature type="domain" description="EF-hand" evidence="5">
    <location>
        <begin position="1010"/>
        <end position="1045"/>
    </location>
</feature>
<dbReference type="PROSITE" id="PS00018">
    <property type="entry name" value="EF_HAND_1"/>
    <property type="match status" value="1"/>
</dbReference>
<dbReference type="Pfam" id="PF13202">
    <property type="entry name" value="EF-hand_5"/>
    <property type="match status" value="1"/>
</dbReference>
<feature type="domain" description="EF-hand" evidence="5">
    <location>
        <begin position="74"/>
        <end position="109"/>
    </location>
</feature>
<evidence type="ECO:0000256" key="1">
    <source>
        <dbReference type="ARBA" id="ARBA00022553"/>
    </source>
</evidence>
<feature type="domain" description="EF-hand" evidence="5">
    <location>
        <begin position="226"/>
        <end position="261"/>
    </location>
</feature>
<feature type="domain" description="EF-hand" evidence="5">
    <location>
        <begin position="1376"/>
        <end position="1411"/>
    </location>
</feature>
<feature type="region of interest" description="Disordered" evidence="4">
    <location>
        <begin position="1305"/>
        <end position="1330"/>
    </location>
</feature>
<feature type="domain" description="EF-hand" evidence="5">
    <location>
        <begin position="316"/>
        <end position="351"/>
    </location>
</feature>